<evidence type="ECO:0000256" key="3">
    <source>
        <dbReference type="ARBA" id="ARBA00007970"/>
    </source>
</evidence>
<dbReference type="PANTHER" id="PTHR43643">
    <property type="entry name" value="HISTIDINOL-PHOSPHATE AMINOTRANSFERASE 2"/>
    <property type="match status" value="1"/>
</dbReference>
<dbReference type="PANTHER" id="PTHR43643:SF6">
    <property type="entry name" value="HISTIDINOL-PHOSPHATE AMINOTRANSFERASE"/>
    <property type="match status" value="1"/>
</dbReference>
<keyword evidence="5 10" id="KW-0028">Amino-acid biosynthesis</keyword>
<keyword evidence="6 10" id="KW-0808">Transferase</keyword>
<dbReference type="AlphaFoldDB" id="N0BPD6"/>
<dbReference type="GO" id="GO:0004400">
    <property type="term" value="F:histidinol-phosphate transaminase activity"/>
    <property type="evidence" value="ECO:0007669"/>
    <property type="project" value="UniProtKB-UniRule"/>
</dbReference>
<dbReference type="InterPro" id="IPR015421">
    <property type="entry name" value="PyrdxlP-dep_Trfase_major"/>
</dbReference>
<evidence type="ECO:0000256" key="9">
    <source>
        <dbReference type="ARBA" id="ARBA00047481"/>
    </source>
</evidence>
<name>N0BPD6_9EURY</name>
<evidence type="ECO:0000256" key="2">
    <source>
        <dbReference type="ARBA" id="ARBA00005011"/>
    </source>
</evidence>
<evidence type="ECO:0000256" key="7">
    <source>
        <dbReference type="ARBA" id="ARBA00022898"/>
    </source>
</evidence>
<dbReference type="InterPro" id="IPR015424">
    <property type="entry name" value="PyrdxlP-dep_Trfase"/>
</dbReference>
<sequence>MSYHSLVRDSLSKATEYVPGKDADYVKRKYGVERVVKLASNENPYGASPKTIESFQKFTAFHVYPPKQPEELIEKISEYIGVDSNRIVICAGIDGVLECLFKIFIERGDSVAIAPPTFPYYHILADISGAKKVYLKRDQNFMIAEKDENAKLTIVCSPNNPTGNTEREEIVREIVDGRGIVFIDEAYAEFSDDDMVDFTEEENVVLARTFSKAFGLANLRIGYAVVPEWMKKYFMMVNTPFPISTPAINAAISALEDIDYMRDTVEKIRDERDRVYRELKNVGVEVYPSQANFLFFSLKQFNLPASQYCEELMKRGVIVRDCSSFIGCDEYSVRVSIGRKEDNDVFLDATREILEDQE</sequence>
<evidence type="ECO:0000256" key="6">
    <source>
        <dbReference type="ARBA" id="ARBA00022679"/>
    </source>
</evidence>
<dbReference type="OrthoDB" id="9929at2157"/>
<comment type="pathway">
    <text evidence="2 10">Amino-acid biosynthesis; L-histidine biosynthesis; L-histidine from 5-phospho-alpha-D-ribose 1-diphosphate: step 7/9.</text>
</comment>
<gene>
    <name evidence="10" type="primary">hisC</name>
    <name evidence="12" type="ORF">Asulf_02273</name>
</gene>
<dbReference type="Gene3D" id="3.90.1150.10">
    <property type="entry name" value="Aspartate Aminotransferase, domain 1"/>
    <property type="match status" value="1"/>
</dbReference>
<dbReference type="HOGENOM" id="CLU_017584_3_3_2"/>
<dbReference type="EC" id="2.6.1.9" evidence="10"/>
<evidence type="ECO:0000256" key="5">
    <source>
        <dbReference type="ARBA" id="ARBA00022605"/>
    </source>
</evidence>
<keyword evidence="8 10" id="KW-0368">Histidine biosynthesis</keyword>
<dbReference type="GO" id="GO:0030170">
    <property type="term" value="F:pyridoxal phosphate binding"/>
    <property type="evidence" value="ECO:0007669"/>
    <property type="project" value="InterPro"/>
</dbReference>
<evidence type="ECO:0000259" key="11">
    <source>
        <dbReference type="Pfam" id="PF00155"/>
    </source>
</evidence>
<dbReference type="KEGG" id="ast:Asulf_02273"/>
<dbReference type="EMBL" id="CP005290">
    <property type="protein sequence ID" value="AGK62225.1"/>
    <property type="molecule type" value="Genomic_DNA"/>
</dbReference>
<evidence type="ECO:0000256" key="10">
    <source>
        <dbReference type="HAMAP-Rule" id="MF_01023"/>
    </source>
</evidence>
<evidence type="ECO:0000313" key="13">
    <source>
        <dbReference type="Proteomes" id="UP000013307"/>
    </source>
</evidence>
<feature type="modified residue" description="N6-(pyridoxal phosphate)lysine" evidence="10">
    <location>
        <position position="212"/>
    </location>
</feature>
<dbReference type="Gene3D" id="3.40.640.10">
    <property type="entry name" value="Type I PLP-dependent aspartate aminotransferase-like (Major domain)"/>
    <property type="match status" value="1"/>
</dbReference>
<reference evidence="12 13" key="1">
    <citation type="journal article" date="2013" name="Genome Announc.">
        <title>Complete Genome Sequence of the Thermophilic and Facultatively Chemolithoautotrophic Sulfate Reducer Archaeoglobus sulfaticallidus Strain PM70-1T.</title>
        <authorList>
            <person name="Stokke R."/>
            <person name="Hocking W.P."/>
            <person name="Steinsbu B.O."/>
            <person name="Steen I.H."/>
        </authorList>
    </citation>
    <scope>NUCLEOTIDE SEQUENCE [LARGE SCALE GENOMIC DNA]</scope>
    <source>
        <strain evidence="12">PM70-1</strain>
    </source>
</reference>
<dbReference type="STRING" id="387631.Asulf_02273"/>
<dbReference type="Pfam" id="PF00155">
    <property type="entry name" value="Aminotran_1_2"/>
    <property type="match status" value="1"/>
</dbReference>
<dbReference type="HAMAP" id="MF_01023">
    <property type="entry name" value="HisC_aminotrans_2"/>
    <property type="match status" value="1"/>
</dbReference>
<comment type="catalytic activity">
    <reaction evidence="9 10">
        <text>L-histidinol phosphate + 2-oxoglutarate = 3-(imidazol-4-yl)-2-oxopropyl phosphate + L-glutamate</text>
        <dbReference type="Rhea" id="RHEA:23744"/>
        <dbReference type="ChEBI" id="CHEBI:16810"/>
        <dbReference type="ChEBI" id="CHEBI:29985"/>
        <dbReference type="ChEBI" id="CHEBI:57766"/>
        <dbReference type="ChEBI" id="CHEBI:57980"/>
        <dbReference type="EC" id="2.6.1.9"/>
    </reaction>
</comment>
<comment type="cofactor">
    <cofactor evidence="1 10">
        <name>pyridoxal 5'-phosphate</name>
        <dbReference type="ChEBI" id="CHEBI:597326"/>
    </cofactor>
</comment>
<comment type="similarity">
    <text evidence="3 10">Belongs to the class-II pyridoxal-phosphate-dependent aminotransferase family. Histidinol-phosphate aminotransferase subfamily.</text>
</comment>
<dbReference type="GO" id="GO:0000105">
    <property type="term" value="P:L-histidine biosynthetic process"/>
    <property type="evidence" value="ECO:0007669"/>
    <property type="project" value="UniProtKB-UniRule"/>
</dbReference>
<dbReference type="SUPFAM" id="SSF53383">
    <property type="entry name" value="PLP-dependent transferases"/>
    <property type="match status" value="1"/>
</dbReference>
<evidence type="ECO:0000256" key="4">
    <source>
        <dbReference type="ARBA" id="ARBA00022576"/>
    </source>
</evidence>
<accession>N0BPD6</accession>
<dbReference type="InterPro" id="IPR050106">
    <property type="entry name" value="HistidinolP_aminotransfase"/>
</dbReference>
<dbReference type="UniPathway" id="UPA00031">
    <property type="reaction ID" value="UER00012"/>
</dbReference>
<feature type="domain" description="Aminotransferase class I/classII large" evidence="11">
    <location>
        <begin position="34"/>
        <end position="348"/>
    </location>
</feature>
<evidence type="ECO:0000313" key="12">
    <source>
        <dbReference type="EMBL" id="AGK62225.1"/>
    </source>
</evidence>
<dbReference type="InterPro" id="IPR015422">
    <property type="entry name" value="PyrdxlP-dep_Trfase_small"/>
</dbReference>
<keyword evidence="13" id="KW-1185">Reference proteome</keyword>
<dbReference type="eggNOG" id="arCOG04273">
    <property type="taxonomic scope" value="Archaea"/>
</dbReference>
<proteinExistence type="inferred from homology"/>
<dbReference type="InterPro" id="IPR004839">
    <property type="entry name" value="Aminotransferase_I/II_large"/>
</dbReference>
<evidence type="ECO:0000256" key="8">
    <source>
        <dbReference type="ARBA" id="ARBA00023102"/>
    </source>
</evidence>
<dbReference type="InterPro" id="IPR005861">
    <property type="entry name" value="HisP_aminotrans"/>
</dbReference>
<keyword evidence="7 10" id="KW-0663">Pyridoxal phosphate</keyword>
<dbReference type="Proteomes" id="UP000013307">
    <property type="component" value="Chromosome"/>
</dbReference>
<keyword evidence="4 10" id="KW-0032">Aminotransferase</keyword>
<organism evidence="12 13">
    <name type="scientific">Archaeoglobus sulfaticallidus PM70-1</name>
    <dbReference type="NCBI Taxonomy" id="387631"/>
    <lineage>
        <taxon>Archaea</taxon>
        <taxon>Methanobacteriati</taxon>
        <taxon>Methanobacteriota</taxon>
        <taxon>Archaeoglobi</taxon>
        <taxon>Archaeoglobales</taxon>
        <taxon>Archaeoglobaceae</taxon>
        <taxon>Archaeoglobus</taxon>
    </lineage>
</organism>
<dbReference type="CDD" id="cd00609">
    <property type="entry name" value="AAT_like"/>
    <property type="match status" value="1"/>
</dbReference>
<evidence type="ECO:0000256" key="1">
    <source>
        <dbReference type="ARBA" id="ARBA00001933"/>
    </source>
</evidence>
<protein>
    <recommendedName>
        <fullName evidence="10">Histidinol-phosphate aminotransferase</fullName>
        <ecNumber evidence="10">2.6.1.9</ecNumber>
    </recommendedName>
    <alternativeName>
        <fullName evidence="10">Imidazole acetol-phosphate transaminase</fullName>
    </alternativeName>
</protein>
<dbReference type="NCBIfam" id="TIGR01141">
    <property type="entry name" value="hisC"/>
    <property type="match status" value="1"/>
</dbReference>